<sequence length="606" mass="66960">MKLSLFSFLLLSCSLSFAQLSVQNNAYIFVKNQYLYVTDDVNINDTDSKIYLRDEAQLLQGDGLTGNSGVGQLSVYQTGTANQWSYNYWCSPVGNNSAAFGNEPARVNLIDAATGIPTANDPLGLTSSTDALFTSSYDGSSSPLTISERWLWTFQTSTNYADWIYVGSSGAILPGLGFTMKGNGTNDTGSQRYDFRGKPNNGTITNNVVNGLNTLIGNPYPSALDAAAFIHDSDNQAAITGTLLYWEQDGSVNSHILQEYRGGYYAFTIDATGTVITDSPAEFMTYDEQDNTYPLSTPQDGVKSARRYIPIGQGFMIEGAAGTISAPAMVYTKNEHRAFAKVSDGNSYFFRNQNDNETQDDGGIQYQTNGLPIVPSDFKRFRINVDFAVNGTFFTKQLLLNFHDTATAGFDYGLELKGSSSSANDAYFSLGDVIYLAQAYPFETELSIPITLTIEAQQPLRFRIFDIQNFEETQSIYLHDTATNTYTDLRANDYELDIAPGLYTDRFEIVFATENTLDINHLDSENLSIKQLNKTQEVSVENPTGLDVQTISLYDVLGKQVVKQTYTTTHTQYTIPTTNLSNGVYVVHISTRTQNALKTQKIIIKH</sequence>
<evidence type="ECO:0000313" key="5">
    <source>
        <dbReference type="Proteomes" id="UP000253436"/>
    </source>
</evidence>
<organism evidence="4 5">
    <name type="scientific">Winogradskyella arenosi</name>
    <dbReference type="NCBI Taxonomy" id="533325"/>
    <lineage>
        <taxon>Bacteria</taxon>
        <taxon>Pseudomonadati</taxon>
        <taxon>Bacteroidota</taxon>
        <taxon>Flavobacteriia</taxon>
        <taxon>Flavobacteriales</taxon>
        <taxon>Flavobacteriaceae</taxon>
        <taxon>Winogradskyella</taxon>
    </lineage>
</organism>
<dbReference type="EMBL" id="QPJO01000002">
    <property type="protein sequence ID" value="RCW92539.1"/>
    <property type="molecule type" value="Genomic_DNA"/>
</dbReference>
<dbReference type="AlphaFoldDB" id="A0A368ZI61"/>
<feature type="signal peptide" evidence="2">
    <location>
        <begin position="1"/>
        <end position="18"/>
    </location>
</feature>
<evidence type="ECO:0000256" key="1">
    <source>
        <dbReference type="ARBA" id="ARBA00022729"/>
    </source>
</evidence>
<feature type="chain" id="PRO_5016727824" evidence="2">
    <location>
        <begin position="19"/>
        <end position="606"/>
    </location>
</feature>
<gene>
    <name evidence="4" type="ORF">DFQ08_102569</name>
</gene>
<evidence type="ECO:0000313" key="4">
    <source>
        <dbReference type="EMBL" id="RCW92539.1"/>
    </source>
</evidence>
<dbReference type="NCBIfam" id="TIGR04183">
    <property type="entry name" value="Por_Secre_tail"/>
    <property type="match status" value="1"/>
</dbReference>
<dbReference type="OrthoDB" id="2582440at2"/>
<accession>A0A368ZI61</accession>
<reference evidence="4 5" key="1">
    <citation type="submission" date="2018-07" db="EMBL/GenBank/DDBJ databases">
        <title>Genomic Encyclopedia of Type Strains, Phase III (KMG-III): the genomes of soil and plant-associated and newly described type strains.</title>
        <authorList>
            <person name="Whitman W."/>
        </authorList>
    </citation>
    <scope>NUCLEOTIDE SEQUENCE [LARGE SCALE GENOMIC DNA]</scope>
    <source>
        <strain evidence="4 5">CECT 7958</strain>
    </source>
</reference>
<proteinExistence type="predicted"/>
<feature type="domain" description="Secretion system C-terminal sorting" evidence="3">
    <location>
        <begin position="539"/>
        <end position="604"/>
    </location>
</feature>
<dbReference type="RefSeq" id="WP_114309340.1">
    <property type="nucleotide sequence ID" value="NZ_QPJO01000002.1"/>
</dbReference>
<keyword evidence="1 2" id="KW-0732">Signal</keyword>
<protein>
    <submittedName>
        <fullName evidence="4">Putative secreted protein (Por secretion system target)</fullName>
    </submittedName>
</protein>
<comment type="caution">
    <text evidence="4">The sequence shown here is derived from an EMBL/GenBank/DDBJ whole genome shotgun (WGS) entry which is preliminary data.</text>
</comment>
<evidence type="ECO:0000259" key="3">
    <source>
        <dbReference type="Pfam" id="PF18962"/>
    </source>
</evidence>
<dbReference type="Pfam" id="PF18962">
    <property type="entry name" value="Por_Secre_tail"/>
    <property type="match status" value="1"/>
</dbReference>
<keyword evidence="5" id="KW-1185">Reference proteome</keyword>
<dbReference type="InterPro" id="IPR026444">
    <property type="entry name" value="Secre_tail"/>
</dbReference>
<name>A0A368ZI61_9FLAO</name>
<dbReference type="Proteomes" id="UP000253436">
    <property type="component" value="Unassembled WGS sequence"/>
</dbReference>
<evidence type="ECO:0000256" key="2">
    <source>
        <dbReference type="SAM" id="SignalP"/>
    </source>
</evidence>